<dbReference type="AlphaFoldDB" id="A0A512DVH5"/>
<keyword evidence="5" id="KW-0479">Metal-binding</keyword>
<dbReference type="Pfam" id="PF08245">
    <property type="entry name" value="Mur_ligase_M"/>
    <property type="match status" value="1"/>
</dbReference>
<dbReference type="GO" id="GO:0046872">
    <property type="term" value="F:metal ion binding"/>
    <property type="evidence" value="ECO:0007669"/>
    <property type="project" value="UniProtKB-KW"/>
</dbReference>
<dbReference type="Gene3D" id="3.90.190.20">
    <property type="entry name" value="Mur ligase, C-terminal domain"/>
    <property type="match status" value="1"/>
</dbReference>
<sequence length="441" mass="47209">MSLPATVPTADRADPVLDRLKHLHPKVIDLSLGRTFRMLEAVGSPHTRLPPVVHVAGTNGKGSTIAFLRAFLEAAGKRVHVYTSPHLVRFHERIRLAGDLIDDDYLAEILEECEQANRGEPITYFEITTVAALLAFSRTPADVVLLETGLGGRLDSTNVIERPAVTALTRISYDHMQFLGETLTAIAGEKAGIMRLGVPSVVAPQSSAEVTAAFRERAAAIGAPLFEAGEAWRSFANGEGFRFESPLRNVDLPLPALPGAHQIVNAGVALACLDHLPGIAVSDEAVRKGLVEVRWPGRLQRLTRGPLVDRLPPGWDLWLDGGHNDSAGEVLGAQAARWREADGLPLKLIFGMLATKEPRDFLRPLSGFASTLRAVAIPGEEASLSPDNAASAAQAVGFEDAEAVENVDTALDALIRRDPSPTRVMICGSLYLAGAVLARNG</sequence>
<dbReference type="InterPro" id="IPR018109">
    <property type="entry name" value="Folylpolyglutamate_synth_CS"/>
</dbReference>
<organism evidence="12 13">
    <name type="scientific">Skermanella aerolata</name>
    <dbReference type="NCBI Taxonomy" id="393310"/>
    <lineage>
        <taxon>Bacteria</taxon>
        <taxon>Pseudomonadati</taxon>
        <taxon>Pseudomonadota</taxon>
        <taxon>Alphaproteobacteria</taxon>
        <taxon>Rhodospirillales</taxon>
        <taxon>Azospirillaceae</taxon>
        <taxon>Skermanella</taxon>
    </lineage>
</organism>
<dbReference type="PIRSF" id="PIRSF001563">
    <property type="entry name" value="Folylpolyglu_synth"/>
    <property type="match status" value="1"/>
</dbReference>
<evidence type="ECO:0000256" key="6">
    <source>
        <dbReference type="ARBA" id="ARBA00022741"/>
    </source>
</evidence>
<evidence type="ECO:0000256" key="3">
    <source>
        <dbReference type="ARBA" id="ARBA00013025"/>
    </source>
</evidence>
<dbReference type="GO" id="GO:0004326">
    <property type="term" value="F:tetrahydrofolylpolyglutamate synthase activity"/>
    <property type="evidence" value="ECO:0007669"/>
    <property type="project" value="UniProtKB-EC"/>
</dbReference>
<comment type="catalytic activity">
    <reaction evidence="9">
        <text>(6S)-5,6,7,8-tetrahydrofolyl-(gamma-L-Glu)(n) + L-glutamate + ATP = (6S)-5,6,7,8-tetrahydrofolyl-(gamma-L-Glu)(n+1) + ADP + phosphate + H(+)</text>
        <dbReference type="Rhea" id="RHEA:10580"/>
        <dbReference type="Rhea" id="RHEA-COMP:14738"/>
        <dbReference type="Rhea" id="RHEA-COMP:14740"/>
        <dbReference type="ChEBI" id="CHEBI:15378"/>
        <dbReference type="ChEBI" id="CHEBI:29985"/>
        <dbReference type="ChEBI" id="CHEBI:30616"/>
        <dbReference type="ChEBI" id="CHEBI:43474"/>
        <dbReference type="ChEBI" id="CHEBI:141005"/>
        <dbReference type="ChEBI" id="CHEBI:456216"/>
        <dbReference type="EC" id="6.3.2.17"/>
    </reaction>
</comment>
<dbReference type="InterPro" id="IPR036615">
    <property type="entry name" value="Mur_ligase_C_dom_sf"/>
</dbReference>
<dbReference type="GO" id="GO:0005737">
    <property type="term" value="C:cytoplasm"/>
    <property type="evidence" value="ECO:0007669"/>
    <property type="project" value="TreeGrafter"/>
</dbReference>
<dbReference type="SUPFAM" id="SSF53244">
    <property type="entry name" value="MurD-like peptide ligases, peptide-binding domain"/>
    <property type="match status" value="1"/>
</dbReference>
<dbReference type="UniPathway" id="UPA00077">
    <property type="reaction ID" value="UER00157"/>
</dbReference>
<evidence type="ECO:0000256" key="8">
    <source>
        <dbReference type="ARBA" id="ARBA00022842"/>
    </source>
</evidence>
<comment type="cofactor">
    <cofactor evidence="1">
        <name>Mg(2+)</name>
        <dbReference type="ChEBI" id="CHEBI:18420"/>
    </cofactor>
</comment>
<dbReference type="Gene3D" id="3.40.1190.10">
    <property type="entry name" value="Mur-like, catalytic domain"/>
    <property type="match status" value="1"/>
</dbReference>
<dbReference type="NCBIfam" id="TIGR01499">
    <property type="entry name" value="folC"/>
    <property type="match status" value="1"/>
</dbReference>
<dbReference type="Proteomes" id="UP000321523">
    <property type="component" value="Unassembled WGS sequence"/>
</dbReference>
<evidence type="ECO:0000256" key="2">
    <source>
        <dbReference type="ARBA" id="ARBA00008276"/>
    </source>
</evidence>
<reference evidence="12 13" key="1">
    <citation type="submission" date="2019-07" db="EMBL/GenBank/DDBJ databases">
        <title>Whole genome shotgun sequence of Skermanella aerolata NBRC 106429.</title>
        <authorList>
            <person name="Hosoyama A."/>
            <person name="Uohara A."/>
            <person name="Ohji S."/>
            <person name="Ichikawa N."/>
        </authorList>
    </citation>
    <scope>NUCLEOTIDE SEQUENCE [LARGE SCALE GENOMIC DNA]</scope>
    <source>
        <strain evidence="12 13">NBRC 106429</strain>
    </source>
</reference>
<dbReference type="InterPro" id="IPR001645">
    <property type="entry name" value="Folylpolyglutamate_synth"/>
</dbReference>
<dbReference type="FunFam" id="3.40.1190.10:FF:000011">
    <property type="entry name" value="Folylpolyglutamate synthase/dihydrofolate synthase"/>
    <property type="match status" value="1"/>
</dbReference>
<accession>A0A512DVH5</accession>
<name>A0A512DVH5_9PROT</name>
<gene>
    <name evidence="12" type="ORF">SAE02_43980</name>
</gene>
<evidence type="ECO:0000313" key="13">
    <source>
        <dbReference type="Proteomes" id="UP000321523"/>
    </source>
</evidence>
<comment type="caution">
    <text evidence="12">The sequence shown here is derived from an EMBL/GenBank/DDBJ whole genome shotgun (WGS) entry which is preliminary data.</text>
</comment>
<dbReference type="EMBL" id="BJYZ01000020">
    <property type="protein sequence ID" value="GEO40250.1"/>
    <property type="molecule type" value="Genomic_DNA"/>
</dbReference>
<keyword evidence="4 10" id="KW-0436">Ligase</keyword>
<evidence type="ECO:0000256" key="9">
    <source>
        <dbReference type="ARBA" id="ARBA00047493"/>
    </source>
</evidence>
<dbReference type="PROSITE" id="PS01012">
    <property type="entry name" value="FOLYLPOLYGLU_SYNT_2"/>
    <property type="match status" value="1"/>
</dbReference>
<dbReference type="InterPro" id="IPR013221">
    <property type="entry name" value="Mur_ligase_cen"/>
</dbReference>
<dbReference type="PANTHER" id="PTHR11136:SF0">
    <property type="entry name" value="DIHYDROFOLATE SYNTHETASE-RELATED"/>
    <property type="match status" value="1"/>
</dbReference>
<evidence type="ECO:0000256" key="4">
    <source>
        <dbReference type="ARBA" id="ARBA00022598"/>
    </source>
</evidence>
<dbReference type="GO" id="GO:0046654">
    <property type="term" value="P:tetrahydrofolate biosynthetic process"/>
    <property type="evidence" value="ECO:0007669"/>
    <property type="project" value="UniProtKB-UniPathway"/>
</dbReference>
<dbReference type="PANTHER" id="PTHR11136">
    <property type="entry name" value="FOLYLPOLYGLUTAMATE SYNTHASE-RELATED"/>
    <property type="match status" value="1"/>
</dbReference>
<dbReference type="InterPro" id="IPR036565">
    <property type="entry name" value="Mur-like_cat_sf"/>
</dbReference>
<evidence type="ECO:0000256" key="1">
    <source>
        <dbReference type="ARBA" id="ARBA00001946"/>
    </source>
</evidence>
<evidence type="ECO:0000313" key="12">
    <source>
        <dbReference type="EMBL" id="GEO40250.1"/>
    </source>
</evidence>
<protein>
    <recommendedName>
        <fullName evidence="3">tetrahydrofolate synthase</fullName>
        <ecNumber evidence="3">6.3.2.17</ecNumber>
    </recommendedName>
</protein>
<dbReference type="GO" id="GO:0008841">
    <property type="term" value="F:dihydrofolate synthase activity"/>
    <property type="evidence" value="ECO:0007669"/>
    <property type="project" value="TreeGrafter"/>
</dbReference>
<dbReference type="SUPFAM" id="SSF53623">
    <property type="entry name" value="MurD-like peptide ligases, catalytic domain"/>
    <property type="match status" value="1"/>
</dbReference>
<dbReference type="GO" id="GO:0005524">
    <property type="term" value="F:ATP binding"/>
    <property type="evidence" value="ECO:0007669"/>
    <property type="project" value="UniProtKB-KW"/>
</dbReference>
<evidence type="ECO:0000256" key="10">
    <source>
        <dbReference type="PIRNR" id="PIRNR001563"/>
    </source>
</evidence>
<evidence type="ECO:0000259" key="11">
    <source>
        <dbReference type="Pfam" id="PF08245"/>
    </source>
</evidence>
<keyword evidence="8" id="KW-0460">Magnesium</keyword>
<evidence type="ECO:0000256" key="7">
    <source>
        <dbReference type="ARBA" id="ARBA00022840"/>
    </source>
</evidence>
<feature type="domain" description="Mur ligase central" evidence="11">
    <location>
        <begin position="55"/>
        <end position="272"/>
    </location>
</feature>
<keyword evidence="7 10" id="KW-0067">ATP-binding</keyword>
<evidence type="ECO:0000256" key="5">
    <source>
        <dbReference type="ARBA" id="ARBA00022723"/>
    </source>
</evidence>
<keyword evidence="6 10" id="KW-0547">Nucleotide-binding</keyword>
<keyword evidence="13" id="KW-1185">Reference proteome</keyword>
<comment type="similarity">
    <text evidence="2 10">Belongs to the folylpolyglutamate synthase family.</text>
</comment>
<proteinExistence type="inferred from homology"/>
<dbReference type="EC" id="6.3.2.17" evidence="3"/>